<dbReference type="InterPro" id="IPR016024">
    <property type="entry name" value="ARM-type_fold"/>
</dbReference>
<dbReference type="RefSeq" id="WP_237445212.1">
    <property type="nucleotide sequence ID" value="NZ_CAKLPX010000003.1"/>
</dbReference>
<evidence type="ECO:0000313" key="2">
    <source>
        <dbReference type="Proteomes" id="UP000838100"/>
    </source>
</evidence>
<name>A0ABN8ELH0_9GAMM</name>
<evidence type="ECO:0008006" key="3">
    <source>
        <dbReference type="Google" id="ProtNLM"/>
    </source>
</evidence>
<dbReference type="PROSITE" id="PS51257">
    <property type="entry name" value="PROKAR_LIPOPROTEIN"/>
    <property type="match status" value="1"/>
</dbReference>
<accession>A0ABN8ELH0</accession>
<proteinExistence type="predicted"/>
<comment type="caution">
    <text evidence="1">The sequence shown here is derived from an EMBL/GenBank/DDBJ whole genome shotgun (WGS) entry which is preliminary data.</text>
</comment>
<dbReference type="EMBL" id="CAKLPX010000003">
    <property type="protein sequence ID" value="CAH0992528.1"/>
    <property type="molecule type" value="Genomic_DNA"/>
</dbReference>
<dbReference type="Gene3D" id="1.25.10.10">
    <property type="entry name" value="Leucine-rich Repeat Variant"/>
    <property type="match status" value="1"/>
</dbReference>
<evidence type="ECO:0000313" key="1">
    <source>
        <dbReference type="EMBL" id="CAH0992528.1"/>
    </source>
</evidence>
<gene>
    <name evidence="1" type="ORF">SIN8267_02661</name>
</gene>
<dbReference type="SUPFAM" id="SSF48371">
    <property type="entry name" value="ARM repeat"/>
    <property type="match status" value="1"/>
</dbReference>
<organism evidence="1 2">
    <name type="scientific">Sinobacterium norvegicum</name>
    <dbReference type="NCBI Taxonomy" id="1641715"/>
    <lineage>
        <taxon>Bacteria</taxon>
        <taxon>Pseudomonadati</taxon>
        <taxon>Pseudomonadota</taxon>
        <taxon>Gammaproteobacteria</taxon>
        <taxon>Cellvibrionales</taxon>
        <taxon>Spongiibacteraceae</taxon>
        <taxon>Sinobacterium</taxon>
    </lineage>
</organism>
<protein>
    <recommendedName>
        <fullName evidence="3">HEAT repeat domain-containing protein</fullName>
    </recommendedName>
</protein>
<reference evidence="1" key="1">
    <citation type="submission" date="2021-12" db="EMBL/GenBank/DDBJ databases">
        <authorList>
            <person name="Rodrigo-Torres L."/>
            <person name="Arahal R. D."/>
            <person name="Lucena T."/>
        </authorList>
    </citation>
    <scope>NUCLEOTIDE SEQUENCE</scope>
    <source>
        <strain evidence="1">CECT 8267</strain>
    </source>
</reference>
<dbReference type="Pfam" id="PF13646">
    <property type="entry name" value="HEAT_2"/>
    <property type="match status" value="1"/>
</dbReference>
<sequence>MIKFSQFENTIKSLGIVAAVGLMQGCSSTFTFNAEIDDPEPSKEQYVSSDQDTPATLKFSHHIPEGHVQAQGEILNYVYQQDKKTIDTADFFLQAMDKELQARNLPVAFDEAGTDNLDLLAYDTIAHRRNGFSPLVMISMAKVDLTASGETHRIVGLIKRAKVPIWHLSEESLVESTINQPQELLIKEVAAKINVIMFDDQLSDASVETVVEQVNANIDADADAAYQKVYELGYSNNATALPALRGYSQHEAEYIRLAAISGMGMIGGEAVLSELQQLYTSGKQWQDRAVALKAIGDIQSEESVAFMKEEQEKWQAETGLEATWNQKILSLYLD</sequence>
<keyword evidence="2" id="KW-1185">Reference proteome</keyword>
<dbReference type="Proteomes" id="UP000838100">
    <property type="component" value="Unassembled WGS sequence"/>
</dbReference>
<dbReference type="InterPro" id="IPR011989">
    <property type="entry name" value="ARM-like"/>
</dbReference>